<dbReference type="InterPro" id="IPR001133">
    <property type="entry name" value="NADH_UbQ_OxRdtase_chain4L/K"/>
</dbReference>
<name>A0A023UP65_9ASCO</name>
<dbReference type="EMBL" id="KJ459951">
    <property type="protein sequence ID" value="AHY04941.1"/>
    <property type="molecule type" value="Genomic_DNA"/>
</dbReference>
<evidence type="ECO:0000256" key="6">
    <source>
        <dbReference type="ARBA" id="ARBA00022448"/>
    </source>
</evidence>
<evidence type="ECO:0000256" key="5">
    <source>
        <dbReference type="ARBA" id="ARBA00016612"/>
    </source>
</evidence>
<dbReference type="RefSeq" id="YP_009029687.1">
    <property type="nucleotide sequence ID" value="NC_024094.1"/>
</dbReference>
<comment type="caution">
    <text evidence="12">Lacks conserved residue(s) required for the propagation of feature annotation.</text>
</comment>
<evidence type="ECO:0000256" key="11">
    <source>
        <dbReference type="ARBA" id="ARBA00049551"/>
    </source>
</evidence>
<evidence type="ECO:0000256" key="8">
    <source>
        <dbReference type="ARBA" id="ARBA00022692"/>
    </source>
</evidence>
<comment type="function">
    <text evidence="1">Core subunit of the mitochondrial membrane respiratory chain NADH dehydrogenase (Complex I) that is believed to belong to the minimal assembly required for catalysis. Complex I functions in the transfer of electrons from NADH to the respiratory chain. The immediate electron acceptor for the enzyme is believed to be ubiquinone.</text>
</comment>
<evidence type="ECO:0000256" key="2">
    <source>
        <dbReference type="ARBA" id="ARBA00004141"/>
    </source>
</evidence>
<organism evidence="13">
    <name type="scientific">Magnusiomyces tetraspermus</name>
    <dbReference type="NCBI Taxonomy" id="1232584"/>
    <lineage>
        <taxon>Eukaryota</taxon>
        <taxon>Fungi</taxon>
        <taxon>Dikarya</taxon>
        <taxon>Ascomycota</taxon>
        <taxon>Saccharomycotina</taxon>
        <taxon>Dipodascomycetes</taxon>
        <taxon>Dipodascales</taxon>
        <taxon>Dipodascaceae</taxon>
        <taxon>Magnusiomyces</taxon>
    </lineage>
</organism>
<keyword evidence="12" id="KW-1278">Translocase</keyword>
<protein>
    <recommendedName>
        <fullName evidence="5 12">NADH-ubiquinone oxidoreductase chain 4L</fullName>
        <ecNumber evidence="4 12">7.1.1.2</ecNumber>
    </recommendedName>
</protein>
<dbReference type="Gene3D" id="1.10.287.3510">
    <property type="match status" value="1"/>
</dbReference>
<keyword evidence="8 12" id="KW-0812">Transmembrane</keyword>
<gene>
    <name evidence="13" type="primary">nad4L</name>
</gene>
<geneLocation type="mitochondrion" evidence="13"/>
<comment type="catalytic activity">
    <reaction evidence="11 12">
        <text>a ubiquinone + NADH + 5 H(+)(in) = a ubiquinol + NAD(+) + 4 H(+)(out)</text>
        <dbReference type="Rhea" id="RHEA:29091"/>
        <dbReference type="Rhea" id="RHEA-COMP:9565"/>
        <dbReference type="Rhea" id="RHEA-COMP:9566"/>
        <dbReference type="ChEBI" id="CHEBI:15378"/>
        <dbReference type="ChEBI" id="CHEBI:16389"/>
        <dbReference type="ChEBI" id="CHEBI:17976"/>
        <dbReference type="ChEBI" id="CHEBI:57540"/>
        <dbReference type="ChEBI" id="CHEBI:57945"/>
        <dbReference type="EC" id="7.1.1.2"/>
    </reaction>
</comment>
<comment type="similarity">
    <text evidence="3 12">Belongs to the complex I subunit 4L family.</text>
</comment>
<evidence type="ECO:0000256" key="12">
    <source>
        <dbReference type="RuleBase" id="RU004419"/>
    </source>
</evidence>
<keyword evidence="12" id="KW-0999">Mitochondrion inner membrane</keyword>
<keyword evidence="12" id="KW-0830">Ubiquinone</keyword>
<dbReference type="Pfam" id="PF00420">
    <property type="entry name" value="Oxidored_q2"/>
    <property type="match status" value="1"/>
</dbReference>
<dbReference type="AlphaFoldDB" id="A0A023UP65"/>
<comment type="function">
    <text evidence="12">Core subunit of the mitochondrial membrane respiratory chain NADH dehydrogenase (Complex I) which catalyzes electron transfer from NADH through the respiratory chain, using ubiquinone as an electron acceptor.</text>
</comment>
<dbReference type="GO" id="GO:0030964">
    <property type="term" value="C:NADH dehydrogenase complex"/>
    <property type="evidence" value="ECO:0007669"/>
    <property type="project" value="TreeGrafter"/>
</dbReference>
<keyword evidence="12" id="KW-0249">Electron transport</keyword>
<evidence type="ECO:0000256" key="4">
    <source>
        <dbReference type="ARBA" id="ARBA00012944"/>
    </source>
</evidence>
<dbReference type="GO" id="GO:0016651">
    <property type="term" value="F:oxidoreductase activity, acting on NAD(P)H"/>
    <property type="evidence" value="ECO:0007669"/>
    <property type="project" value="InterPro"/>
</dbReference>
<evidence type="ECO:0000256" key="7">
    <source>
        <dbReference type="ARBA" id="ARBA00022660"/>
    </source>
</evidence>
<evidence type="ECO:0000256" key="3">
    <source>
        <dbReference type="ARBA" id="ARBA00010519"/>
    </source>
</evidence>
<dbReference type="EC" id="7.1.1.2" evidence="4 12"/>
<dbReference type="GO" id="GO:0042773">
    <property type="term" value="P:ATP synthesis coupled electron transport"/>
    <property type="evidence" value="ECO:0007669"/>
    <property type="project" value="UniProtKB-UniRule"/>
</dbReference>
<accession>A0A023UP65</accession>
<keyword evidence="6 12" id="KW-0813">Transport</keyword>
<dbReference type="InterPro" id="IPR039428">
    <property type="entry name" value="NUOK/Mnh_C1-like"/>
</dbReference>
<reference evidence="13" key="1">
    <citation type="journal article" date="2014" name="Proc. Natl. Acad. Sci. U.S.A.">
        <title>Massive programmed translational jumping in mitochondria.</title>
        <authorList>
            <person name="Lang B.F."/>
            <person name="Jakubkova M."/>
            <person name="Hegedusova E."/>
            <person name="Daoud R."/>
            <person name="Forget L."/>
            <person name="Brejova B."/>
            <person name="Vinar T."/>
            <person name="Kosa P."/>
            <person name="Fricova D."/>
            <person name="Nebohacova M."/>
            <person name="Griac P."/>
            <person name="Tomaska L."/>
            <person name="Burger G."/>
            <person name="Nosek J."/>
        </authorList>
    </citation>
    <scope>NUCLEOTIDE SEQUENCE</scope>
    <source>
        <strain evidence="13">NRRL Y-7288</strain>
    </source>
</reference>
<evidence type="ECO:0000256" key="1">
    <source>
        <dbReference type="ARBA" id="ARBA00003257"/>
    </source>
</evidence>
<keyword evidence="12" id="KW-0520">NAD</keyword>
<evidence type="ECO:0000313" key="13">
    <source>
        <dbReference type="EMBL" id="AHY04941.1"/>
    </source>
</evidence>
<sequence length="88" mass="9560">MVLSITTFTIGFTGFVFNRKSMITTFISIEIMTTSTTTNITNTAFAFEDVDGTVFSIIIIIIAGAESAIGTSITVSYYRLRGNVSIEN</sequence>
<dbReference type="PANTHER" id="PTHR11434:SF16">
    <property type="entry name" value="NADH-UBIQUINONE OXIDOREDUCTASE CHAIN 4L"/>
    <property type="match status" value="1"/>
</dbReference>
<comment type="subcellular location">
    <subcellularLocation>
        <location evidence="2">Membrane</location>
        <topology evidence="2">Multi-pass membrane protein</topology>
    </subcellularLocation>
    <subcellularLocation>
        <location evidence="12">Mitochondrion inner membrane</location>
        <topology evidence="12">Multi-pass membrane protein</topology>
    </subcellularLocation>
</comment>
<dbReference type="GO" id="GO:0008137">
    <property type="term" value="F:NADH dehydrogenase (ubiquinone) activity"/>
    <property type="evidence" value="ECO:0007669"/>
    <property type="project" value="UniProtKB-EC"/>
</dbReference>
<keyword evidence="13" id="KW-0560">Oxidoreductase</keyword>
<proteinExistence type="inferred from homology"/>
<keyword evidence="7 12" id="KW-0679">Respiratory chain</keyword>
<dbReference type="GO" id="GO:0005743">
    <property type="term" value="C:mitochondrial inner membrane"/>
    <property type="evidence" value="ECO:0007669"/>
    <property type="project" value="UniProtKB-SubCell"/>
</dbReference>
<dbReference type="GeneID" id="19351016"/>
<feature type="transmembrane region" description="Helical" evidence="12">
    <location>
        <begin position="54"/>
        <end position="78"/>
    </location>
</feature>
<dbReference type="PANTHER" id="PTHR11434">
    <property type="entry name" value="NADH-UBIQUINONE OXIDOREDUCTASE SUBUNIT ND4L"/>
    <property type="match status" value="1"/>
</dbReference>
<keyword evidence="9 12" id="KW-1133">Transmembrane helix</keyword>
<keyword evidence="12 13" id="KW-0496">Mitochondrion</keyword>
<evidence type="ECO:0000256" key="9">
    <source>
        <dbReference type="ARBA" id="ARBA00022989"/>
    </source>
</evidence>
<keyword evidence="10 12" id="KW-0472">Membrane</keyword>
<evidence type="ECO:0000256" key="10">
    <source>
        <dbReference type="ARBA" id="ARBA00023136"/>
    </source>
</evidence>